<organism evidence="10 11">
    <name type="scientific">Scardovia inopinata F0304</name>
    <dbReference type="NCBI Taxonomy" id="641146"/>
    <lineage>
        <taxon>Bacteria</taxon>
        <taxon>Bacillati</taxon>
        <taxon>Actinomycetota</taxon>
        <taxon>Actinomycetes</taxon>
        <taxon>Bifidobacteriales</taxon>
        <taxon>Bifidobacteriaceae</taxon>
        <taxon>Scardovia</taxon>
    </lineage>
</organism>
<dbReference type="Proteomes" id="UP000005777">
    <property type="component" value="Unassembled WGS sequence"/>
</dbReference>
<accession>W5IJ92</accession>
<evidence type="ECO:0000256" key="2">
    <source>
        <dbReference type="ARBA" id="ARBA00010447"/>
    </source>
</evidence>
<dbReference type="HOGENOM" id="CLU_003433_2_5_11"/>
<sequence length="427" mass="46203">MTAISIDSIRDQFPILARKVHGYPLVYLDSAATAQKPQAVIDAESDFYRTINAGVHRGAHALAAESTEAYEAARGDIARLVGANSQPGQEEIVVTSGATAGLNLLATAFGNASLDRSNKPASRFALHPGDNIVVTRAEHHSVLLPFQELAKRTGASLTWLDLTEDGRIRTDDHMLESVITDRTKIVAFTYVSNVTGAITDVEPIVRRAHQVGALTILDACQAVPHFALDVHALQVDFAAFSAHKMYGPTGAGFLYGKRELLEALPPASFGGSMVELAWMNKPARYMDPPARFEAGTQPVAQVVGAGAAARWMQEIGLDTFEAHEKKLTHRLLQLSSIDSVRILGPVTEENRIATVSFEVEGVHPHDVGQFIDSQGIAIRVGHHCAQPVHRHFGLYASNRASVGIYNTLADVDALLDAVSRVRKFFHA</sequence>
<dbReference type="Gene3D" id="3.90.1150.10">
    <property type="entry name" value="Aspartate Aminotransferase, domain 1"/>
    <property type="match status" value="1"/>
</dbReference>
<comment type="cofactor">
    <cofactor evidence="1 7">
        <name>pyridoxal 5'-phosphate</name>
        <dbReference type="ChEBI" id="CHEBI:597326"/>
    </cofactor>
</comment>
<dbReference type="InterPro" id="IPR000192">
    <property type="entry name" value="Aminotrans_V_dom"/>
</dbReference>
<keyword evidence="4 8" id="KW-0808">Transferase</keyword>
<evidence type="ECO:0000256" key="7">
    <source>
        <dbReference type="RuleBase" id="RU004504"/>
    </source>
</evidence>
<evidence type="ECO:0000256" key="8">
    <source>
        <dbReference type="RuleBase" id="RU004506"/>
    </source>
</evidence>
<dbReference type="SUPFAM" id="SSF53383">
    <property type="entry name" value="PLP-dependent transferases"/>
    <property type="match status" value="1"/>
</dbReference>
<evidence type="ECO:0000313" key="10">
    <source>
        <dbReference type="EMBL" id="EFG27070.1"/>
    </source>
</evidence>
<dbReference type="GO" id="GO:0030170">
    <property type="term" value="F:pyridoxal phosphate binding"/>
    <property type="evidence" value="ECO:0007669"/>
    <property type="project" value="UniProtKB-UniRule"/>
</dbReference>
<keyword evidence="11" id="KW-1185">Reference proteome</keyword>
<dbReference type="PROSITE" id="PS00595">
    <property type="entry name" value="AA_TRANSFER_CLASS_5"/>
    <property type="match status" value="1"/>
</dbReference>
<evidence type="ECO:0000256" key="3">
    <source>
        <dbReference type="ARBA" id="ARBA00012239"/>
    </source>
</evidence>
<proteinExistence type="inferred from homology"/>
<dbReference type="EC" id="2.8.1.7" evidence="3 8"/>
<evidence type="ECO:0000313" key="11">
    <source>
        <dbReference type="Proteomes" id="UP000005777"/>
    </source>
</evidence>
<dbReference type="InterPro" id="IPR015422">
    <property type="entry name" value="PyrdxlP-dep_Trfase_small"/>
</dbReference>
<comment type="function">
    <text evidence="8">Catalyzes the removal of elemental sulfur and selenium atoms from L-cysteine, L-cystine, L-selenocysteine, and L-selenocystine to produce L-alanine.</text>
</comment>
<dbReference type="Gene3D" id="3.40.640.10">
    <property type="entry name" value="Type I PLP-dependent aspartate aminotransferase-like (Major domain)"/>
    <property type="match status" value="1"/>
</dbReference>
<dbReference type="Pfam" id="PF00266">
    <property type="entry name" value="Aminotran_5"/>
    <property type="match status" value="1"/>
</dbReference>
<evidence type="ECO:0000256" key="5">
    <source>
        <dbReference type="ARBA" id="ARBA00022898"/>
    </source>
</evidence>
<feature type="domain" description="Aminotransferase class V" evidence="9">
    <location>
        <begin position="26"/>
        <end position="414"/>
    </location>
</feature>
<comment type="caution">
    <text evidence="10">The sequence shown here is derived from an EMBL/GenBank/DDBJ whole genome shotgun (WGS) entry which is preliminary data.</text>
</comment>
<protein>
    <recommendedName>
        <fullName evidence="3 8">Cysteine desulfurase</fullName>
        <ecNumber evidence="3 8">2.8.1.7</ecNumber>
    </recommendedName>
</protein>
<dbReference type="NCBIfam" id="TIGR01979">
    <property type="entry name" value="sufS"/>
    <property type="match status" value="1"/>
</dbReference>
<dbReference type="eggNOG" id="COG0520">
    <property type="taxonomic scope" value="Bacteria"/>
</dbReference>
<name>W5IJ92_SCAIO</name>
<evidence type="ECO:0000256" key="4">
    <source>
        <dbReference type="ARBA" id="ARBA00022679"/>
    </source>
</evidence>
<comment type="similarity">
    <text evidence="2 8">Belongs to the class-V pyridoxal-phosphate-dependent aminotransferase family. Csd subfamily.</text>
</comment>
<dbReference type="InterPro" id="IPR015424">
    <property type="entry name" value="PyrdxlP-dep_Trfase"/>
</dbReference>
<dbReference type="GO" id="GO:0031071">
    <property type="term" value="F:cysteine desulfurase activity"/>
    <property type="evidence" value="ECO:0007669"/>
    <property type="project" value="UniProtKB-UniRule"/>
</dbReference>
<dbReference type="EMBL" id="ADCX01000003">
    <property type="protein sequence ID" value="EFG27070.1"/>
    <property type="molecule type" value="Genomic_DNA"/>
</dbReference>
<keyword evidence="5 8" id="KW-0663">Pyridoxal phosphate</keyword>
<dbReference type="InterPro" id="IPR020578">
    <property type="entry name" value="Aminotrans_V_PyrdxlP_BS"/>
</dbReference>
<evidence type="ECO:0000259" key="9">
    <source>
        <dbReference type="Pfam" id="PF00266"/>
    </source>
</evidence>
<dbReference type="PANTHER" id="PTHR43586:SF8">
    <property type="entry name" value="CYSTEINE DESULFURASE 1, CHLOROPLASTIC"/>
    <property type="match status" value="1"/>
</dbReference>
<comment type="catalytic activity">
    <reaction evidence="6 8">
        <text>(sulfur carrier)-H + L-cysteine = (sulfur carrier)-SH + L-alanine</text>
        <dbReference type="Rhea" id="RHEA:43892"/>
        <dbReference type="Rhea" id="RHEA-COMP:14737"/>
        <dbReference type="Rhea" id="RHEA-COMP:14739"/>
        <dbReference type="ChEBI" id="CHEBI:29917"/>
        <dbReference type="ChEBI" id="CHEBI:35235"/>
        <dbReference type="ChEBI" id="CHEBI:57972"/>
        <dbReference type="ChEBI" id="CHEBI:64428"/>
        <dbReference type="EC" id="2.8.1.7"/>
    </reaction>
</comment>
<evidence type="ECO:0000256" key="6">
    <source>
        <dbReference type="ARBA" id="ARBA00050776"/>
    </source>
</evidence>
<evidence type="ECO:0000256" key="1">
    <source>
        <dbReference type="ARBA" id="ARBA00001933"/>
    </source>
</evidence>
<dbReference type="GO" id="GO:0006534">
    <property type="term" value="P:cysteine metabolic process"/>
    <property type="evidence" value="ECO:0007669"/>
    <property type="project" value="UniProtKB-UniRule"/>
</dbReference>
<dbReference type="RefSeq" id="WP_006293069.1">
    <property type="nucleotide sequence ID" value="NZ_GG770225.1"/>
</dbReference>
<dbReference type="InterPro" id="IPR015421">
    <property type="entry name" value="PyrdxlP-dep_Trfase_major"/>
</dbReference>
<reference evidence="10 11" key="1">
    <citation type="submission" date="2012-01" db="EMBL/GenBank/DDBJ databases">
        <title>The Genome Sequence of Scardovia inopinata F0304.</title>
        <authorList>
            <consortium name="The Broad Institute Genome Sequencing Platform"/>
            <person name="Ward D."/>
            <person name="Earl A."/>
            <person name="Feldgarden M."/>
            <person name="Gevers D."/>
            <person name="Young S."/>
            <person name="Zeng Q."/>
            <person name="Koehrsen M."/>
            <person name="Alvarado L."/>
            <person name="Berlin A.M."/>
            <person name="Borenstein D."/>
            <person name="Chapman S.B."/>
            <person name="Chen Z."/>
            <person name="Engels R."/>
            <person name="Freedman E."/>
            <person name="Gellesch M."/>
            <person name="Goldberg J."/>
            <person name="Griggs A."/>
            <person name="Gujja S."/>
            <person name="Heilman E.R."/>
            <person name="Heiman D.I."/>
            <person name="Hepburn T.A."/>
            <person name="Howarth C."/>
            <person name="Jen D."/>
            <person name="Larson L."/>
            <person name="Mehta T."/>
            <person name="Park D."/>
            <person name="Pearson M."/>
            <person name="Richards J."/>
            <person name="Roberts A."/>
            <person name="Saif S."/>
            <person name="Shea T.D."/>
            <person name="Shenoy N."/>
            <person name="Sisk P."/>
            <person name="Stolte C."/>
            <person name="Sykes S.N."/>
            <person name="Walk T."/>
            <person name="White J."/>
            <person name="Yandava C."/>
            <person name="Izard J."/>
            <person name="Baranova O.V."/>
            <person name="Blanton J.M."/>
            <person name="Tanner A.C."/>
            <person name="Dewhirst F."/>
            <person name="Haas B."/>
            <person name="Nusbaum C."/>
            <person name="Birren B."/>
        </authorList>
    </citation>
    <scope>NUCLEOTIDE SEQUENCE [LARGE SCALE GENOMIC DNA]</scope>
    <source>
        <strain evidence="10 11">F0304</strain>
    </source>
</reference>
<dbReference type="InterPro" id="IPR010970">
    <property type="entry name" value="Cys_dSase_SufS"/>
</dbReference>
<dbReference type="AlphaFoldDB" id="W5IJ92"/>
<gene>
    <name evidence="10" type="ORF">HMPREF9020_00705</name>
</gene>
<dbReference type="CDD" id="cd06453">
    <property type="entry name" value="SufS_like"/>
    <property type="match status" value="1"/>
</dbReference>
<dbReference type="PANTHER" id="PTHR43586">
    <property type="entry name" value="CYSTEINE DESULFURASE"/>
    <property type="match status" value="1"/>
</dbReference>